<accession>A0ABW8PWD7</accession>
<keyword evidence="4" id="KW-1185">Reference proteome</keyword>
<feature type="chain" id="PRO_5045656434" evidence="2">
    <location>
        <begin position="34"/>
        <end position="696"/>
    </location>
</feature>
<evidence type="ECO:0000256" key="2">
    <source>
        <dbReference type="SAM" id="SignalP"/>
    </source>
</evidence>
<evidence type="ECO:0000313" key="4">
    <source>
        <dbReference type="Proteomes" id="UP001621714"/>
    </source>
</evidence>
<dbReference type="Proteomes" id="UP001621714">
    <property type="component" value="Unassembled WGS sequence"/>
</dbReference>
<feature type="compositionally biased region" description="Polar residues" evidence="1">
    <location>
        <begin position="81"/>
        <end position="98"/>
    </location>
</feature>
<dbReference type="RefSeq" id="WP_405337394.1">
    <property type="nucleotide sequence ID" value="NZ_JBANFI010000002.1"/>
</dbReference>
<dbReference type="EMBL" id="JBANFI010000002">
    <property type="protein sequence ID" value="MFK7160174.1"/>
    <property type="molecule type" value="Genomic_DNA"/>
</dbReference>
<protein>
    <submittedName>
        <fullName evidence="3">DUF1302 domain-containing protein</fullName>
    </submittedName>
</protein>
<evidence type="ECO:0000256" key="1">
    <source>
        <dbReference type="SAM" id="MobiDB-lite"/>
    </source>
</evidence>
<evidence type="ECO:0000313" key="3">
    <source>
        <dbReference type="EMBL" id="MFK7160174.1"/>
    </source>
</evidence>
<gene>
    <name evidence="3" type="ORF">V6U78_03875</name>
</gene>
<dbReference type="Pfam" id="PF06980">
    <property type="entry name" value="DUF1302"/>
    <property type="match status" value="1"/>
</dbReference>
<keyword evidence="2" id="KW-0732">Signal</keyword>
<dbReference type="InterPro" id="IPR010727">
    <property type="entry name" value="DUF1302"/>
</dbReference>
<organism evidence="3 4">
    <name type="scientific">Marinospirillum alkalitolerans</name>
    <dbReference type="NCBI Taxonomy" id="3123374"/>
    <lineage>
        <taxon>Bacteria</taxon>
        <taxon>Pseudomonadati</taxon>
        <taxon>Pseudomonadota</taxon>
        <taxon>Gammaproteobacteria</taxon>
        <taxon>Oceanospirillales</taxon>
        <taxon>Oceanospirillaceae</taxon>
        <taxon>Marinospirillum</taxon>
    </lineage>
</organism>
<reference evidence="3 4" key="1">
    <citation type="submission" date="2024-02" db="EMBL/GenBank/DDBJ databases">
        <title>Marinospirillum sp. MEB 164 isolated from Lonar lake sediment.</title>
        <authorList>
            <person name="Joshi A."/>
            <person name="Thite S."/>
        </authorList>
    </citation>
    <scope>NUCLEOTIDE SEQUENCE [LARGE SCALE GENOMIC DNA]</scope>
    <source>
        <strain evidence="3 4">MEB164</strain>
    </source>
</reference>
<sequence length="696" mass="75486">MRHTLLVSRTKSFPRLSALTLAIASLSFGSAQAAQFSLGDVNVNVDSQISFGSSWRMESRNNDYIAAGTLGATGTVPGLATNPQYQGNASSNTDNGNMNFDRGDAFSQVIQGNHQLSFSHQQYRNMGANLSFRYWYDGVLDGLDGAPENARMVRDYKGTTAFDDARRGIDLQDAYIWGEFELAGRPAQVIFGRHVLNWGESTFIQGGQNAANPIDVPALRRPGAEIRDGLLPVTMLSGSIALDEAGAWTVEGYYQFEWQRTRADACGTYFSNNDFAAEGCGPVYYQSGLTEQANAAGSLAGTPFAALAPAYAGLGLDSRDLTIAARASDNEPSNTGQFGVSLKWYAEQLNGTEFGISFQNVHSRLPVVGGNVSAGSDGHRAMTYSGALQQVAAGAGLDLTDPVQAQQAAVILQTNPTNSPAVAAAQQAITASGLDDPTEYIVEFPEDLQIFAASFATLLPTGTAWSGEFTYRPNTPIQINANDVLVRGLLGNLGYDPNNPTHNASHPIYGGLLARLPTDIQEFGSGMQKGYLELDVYQFQSTFIHDINRVMGAENLRLIGEVGFTYVNDLPDINEVRLGRSSIYGSSGSSTEMFADNGYVTDFSWGYRLVAQLEYNNAFIGGLTLKPTFSWSHDVNGYGPEPGAQFYEGRMILGTELAAEYMNTYWGRLGYTHYFDTDYWDLDDRSFISLSVGMDY</sequence>
<feature type="region of interest" description="Disordered" evidence="1">
    <location>
        <begin position="77"/>
        <end position="98"/>
    </location>
</feature>
<feature type="signal peptide" evidence="2">
    <location>
        <begin position="1"/>
        <end position="33"/>
    </location>
</feature>
<name>A0ABW8PWD7_9GAMM</name>
<proteinExistence type="predicted"/>
<comment type="caution">
    <text evidence="3">The sequence shown here is derived from an EMBL/GenBank/DDBJ whole genome shotgun (WGS) entry which is preliminary data.</text>
</comment>